<protein>
    <submittedName>
        <fullName evidence="1">Uncharacterized protein</fullName>
    </submittedName>
</protein>
<comment type="caution">
    <text evidence="1">The sequence shown here is derived from an EMBL/GenBank/DDBJ whole genome shotgun (WGS) entry which is preliminary data.</text>
</comment>
<organism evidence="1 2">
    <name type="scientific">Pyxicephalus adspersus</name>
    <name type="common">African bullfrog</name>
    <dbReference type="NCBI Taxonomy" id="30357"/>
    <lineage>
        <taxon>Eukaryota</taxon>
        <taxon>Metazoa</taxon>
        <taxon>Chordata</taxon>
        <taxon>Craniata</taxon>
        <taxon>Vertebrata</taxon>
        <taxon>Euteleostomi</taxon>
        <taxon>Amphibia</taxon>
        <taxon>Batrachia</taxon>
        <taxon>Anura</taxon>
        <taxon>Neobatrachia</taxon>
        <taxon>Ranoidea</taxon>
        <taxon>Pyxicephalidae</taxon>
        <taxon>Pyxicephalinae</taxon>
        <taxon>Pyxicephalus</taxon>
    </lineage>
</organism>
<dbReference type="AlphaFoldDB" id="A0AAV2ZJ61"/>
<dbReference type="EMBL" id="DYDO01002692">
    <property type="protein sequence ID" value="DBA13468.1"/>
    <property type="molecule type" value="Genomic_DNA"/>
</dbReference>
<reference evidence="1" key="1">
    <citation type="thesis" date="2020" institute="ProQuest LLC" country="789 East Eisenhower Parkway, Ann Arbor, MI, USA">
        <title>Comparative Genomics and Chromosome Evolution.</title>
        <authorList>
            <person name="Mudd A.B."/>
        </authorList>
    </citation>
    <scope>NUCLEOTIDE SEQUENCE</scope>
    <source>
        <strain evidence="1">1538</strain>
        <tissue evidence="1">Blood</tissue>
    </source>
</reference>
<evidence type="ECO:0000313" key="2">
    <source>
        <dbReference type="Proteomes" id="UP001181693"/>
    </source>
</evidence>
<dbReference type="PANTHER" id="PTHR33066">
    <property type="entry name" value="INTEGRASE_SAM-LIKE_N DOMAIN-CONTAINING PROTEIN"/>
    <property type="match status" value="1"/>
</dbReference>
<name>A0AAV2ZJ61_PYXAD</name>
<sequence>MFKELKVLERRITCLCFLVDQRGGQAAPTRIISFCILETIKNAYSLMGLPHPQEVRAHSARGISTSWASYAKGSTDTICKTATWKTPTTFIRHYRFFRTQILNSEPQFYVQL</sequence>
<proteinExistence type="predicted"/>
<keyword evidence="2" id="KW-1185">Reference proteome</keyword>
<evidence type="ECO:0000313" key="1">
    <source>
        <dbReference type="EMBL" id="DBA13468.1"/>
    </source>
</evidence>
<dbReference type="Proteomes" id="UP001181693">
    <property type="component" value="Unassembled WGS sequence"/>
</dbReference>
<gene>
    <name evidence="1" type="ORF">GDO54_018527</name>
</gene>
<accession>A0AAV2ZJ61</accession>
<dbReference type="PANTHER" id="PTHR33066:SF2">
    <property type="entry name" value="FILAGGRIN-2-LIKE"/>
    <property type="match status" value="1"/>
</dbReference>